<protein>
    <submittedName>
        <fullName evidence="2">Uncharacterized protein</fullName>
    </submittedName>
</protein>
<organism evidence="2 3">
    <name type="scientific">SAR86 cluster bacterium</name>
    <dbReference type="NCBI Taxonomy" id="2030880"/>
    <lineage>
        <taxon>Bacteria</taxon>
        <taxon>Pseudomonadati</taxon>
        <taxon>Pseudomonadota</taxon>
        <taxon>Gammaproteobacteria</taxon>
        <taxon>SAR86 cluster</taxon>
    </lineage>
</organism>
<feature type="transmembrane region" description="Helical" evidence="1">
    <location>
        <begin position="140"/>
        <end position="164"/>
    </location>
</feature>
<evidence type="ECO:0000313" key="2">
    <source>
        <dbReference type="EMBL" id="RZO22786.1"/>
    </source>
</evidence>
<keyword evidence="1" id="KW-0812">Transmembrane</keyword>
<gene>
    <name evidence="2" type="ORF">EVA96_01080</name>
</gene>
<accession>A0A520MNK6</accession>
<dbReference type="Proteomes" id="UP000315782">
    <property type="component" value="Unassembled WGS sequence"/>
</dbReference>
<evidence type="ECO:0000256" key="1">
    <source>
        <dbReference type="SAM" id="Phobius"/>
    </source>
</evidence>
<sequence length="199" mass="22116">MFIEGLVAYLILPVQNLTQPEDIVDFFNSNASLIGLVGLFGTVLSISFLGGLYVSYDLKDKGENIDPLNALSRGFKKFFPFLGAYFICSIAIFFSAFLLILPAFYVAGRLALFPPLMMLENKGVMDSLRLSWDKTDEHGGILFGLTLAFFLITFLIASLLQLILEPGIGQIAVLAVLEYVVVIPWGYVYFSLYKSLKNQ</sequence>
<keyword evidence="1" id="KW-0472">Membrane</keyword>
<feature type="transmembrane region" description="Helical" evidence="1">
    <location>
        <begin position="170"/>
        <end position="190"/>
    </location>
</feature>
<comment type="caution">
    <text evidence="2">The sequence shown here is derived from an EMBL/GenBank/DDBJ whole genome shotgun (WGS) entry which is preliminary data.</text>
</comment>
<evidence type="ECO:0000313" key="3">
    <source>
        <dbReference type="Proteomes" id="UP000315782"/>
    </source>
</evidence>
<dbReference type="EMBL" id="SHBI01000002">
    <property type="protein sequence ID" value="RZO22786.1"/>
    <property type="molecule type" value="Genomic_DNA"/>
</dbReference>
<keyword evidence="1" id="KW-1133">Transmembrane helix</keyword>
<dbReference type="AlphaFoldDB" id="A0A520MNK6"/>
<name>A0A520MNK6_9GAMM</name>
<proteinExistence type="predicted"/>
<feature type="transmembrane region" description="Helical" evidence="1">
    <location>
        <begin position="33"/>
        <end position="56"/>
    </location>
</feature>
<reference evidence="2 3" key="1">
    <citation type="submission" date="2019-02" db="EMBL/GenBank/DDBJ databases">
        <title>Prokaryotic population dynamics and viral predation in marine succession experiment using metagenomics: the confinement effect.</title>
        <authorList>
            <person name="Haro-Moreno J.M."/>
            <person name="Rodriguez-Valera F."/>
            <person name="Lopez-Perez M."/>
        </authorList>
    </citation>
    <scope>NUCLEOTIDE SEQUENCE [LARGE SCALE GENOMIC DNA]</scope>
    <source>
        <strain evidence="2">MED-G163</strain>
    </source>
</reference>
<feature type="transmembrane region" description="Helical" evidence="1">
    <location>
        <begin position="77"/>
        <end position="97"/>
    </location>
</feature>